<evidence type="ECO:0000313" key="1">
    <source>
        <dbReference type="EMBL" id="RXR23386.1"/>
    </source>
</evidence>
<dbReference type="PROSITE" id="PS51257">
    <property type="entry name" value="PROKAR_LIPOPROTEIN"/>
    <property type="match status" value="1"/>
</dbReference>
<dbReference type="EMBL" id="SBKN01000002">
    <property type="protein sequence ID" value="RXR23386.1"/>
    <property type="molecule type" value="Genomic_DNA"/>
</dbReference>
<evidence type="ECO:0000313" key="2">
    <source>
        <dbReference type="Proteomes" id="UP000289857"/>
    </source>
</evidence>
<keyword evidence="2" id="KW-1185">Reference proteome</keyword>
<dbReference type="Proteomes" id="UP000289857">
    <property type="component" value="Unassembled WGS sequence"/>
</dbReference>
<organism evidence="1 2">
    <name type="scientific">Flavobacterium stagni</name>
    <dbReference type="NCBI Taxonomy" id="2506421"/>
    <lineage>
        <taxon>Bacteria</taxon>
        <taxon>Pseudomonadati</taxon>
        <taxon>Bacteroidota</taxon>
        <taxon>Flavobacteriia</taxon>
        <taxon>Flavobacteriales</taxon>
        <taxon>Flavobacteriaceae</taxon>
        <taxon>Flavobacterium</taxon>
    </lineage>
</organism>
<name>A0A4Q1K9W2_9FLAO</name>
<dbReference type="OrthoDB" id="1099822at2"/>
<reference evidence="2" key="1">
    <citation type="submission" date="2019-01" db="EMBL/GenBank/DDBJ databases">
        <title>Cytophagaceae bacterium strain CAR-16.</title>
        <authorList>
            <person name="Chen W.-M."/>
        </authorList>
    </citation>
    <scope>NUCLEOTIDE SEQUENCE [LARGE SCALE GENOMIC DNA]</scope>
    <source>
        <strain evidence="2">WWJ-16</strain>
    </source>
</reference>
<protein>
    <recommendedName>
        <fullName evidence="3">Lipoprotein</fullName>
    </recommendedName>
</protein>
<dbReference type="AlphaFoldDB" id="A0A4Q1K9W2"/>
<evidence type="ECO:0008006" key="3">
    <source>
        <dbReference type="Google" id="ProtNLM"/>
    </source>
</evidence>
<proteinExistence type="predicted"/>
<gene>
    <name evidence="1" type="ORF">EQG61_05300</name>
</gene>
<accession>A0A4Q1K9W2</accession>
<dbReference type="RefSeq" id="WP_129460866.1">
    <property type="nucleotide sequence ID" value="NZ_SBKN01000002.1"/>
</dbReference>
<comment type="caution">
    <text evidence="1">The sequence shown here is derived from an EMBL/GenBank/DDBJ whole genome shotgun (WGS) entry which is preliminary data.</text>
</comment>
<sequence>MKKIVFLIVVLATSMSCKHTEETTAADARTTVKDSTIAGADQDEHGCLASAGFTWSKMYKDCVRMFTGMQLTPVDQPNNEDETLSAYVLFSEDKSQAEVFMPNSESIILKRSKEGQPWINNDYQLVPWKGYILKKGETNLYAGDGEIGNKFSGSSDTEQ</sequence>